<feature type="region of interest" description="Disordered" evidence="3">
    <location>
        <begin position="606"/>
        <end position="626"/>
    </location>
</feature>
<feature type="compositionally biased region" description="Basic and acidic residues" evidence="3">
    <location>
        <begin position="177"/>
        <end position="197"/>
    </location>
</feature>
<feature type="compositionally biased region" description="Pro residues" evidence="3">
    <location>
        <begin position="287"/>
        <end position="301"/>
    </location>
</feature>
<dbReference type="InterPro" id="IPR042201">
    <property type="entry name" value="FH2_Formin_sf"/>
</dbReference>
<gene>
    <name evidence="6" type="ORF">CASFOL_024062</name>
</gene>
<feature type="compositionally biased region" description="Acidic residues" evidence="3">
    <location>
        <begin position="806"/>
        <end position="815"/>
    </location>
</feature>
<keyword evidence="4" id="KW-0472">Membrane</keyword>
<accession>A0ABD3CM94</accession>
<dbReference type="SUPFAM" id="SSF101447">
    <property type="entry name" value="Formin homology 2 domain (FH2 domain)"/>
    <property type="match status" value="1"/>
</dbReference>
<keyword evidence="4" id="KW-1133">Transmembrane helix</keyword>
<proteinExistence type="inferred from homology"/>
<feature type="region of interest" description="Disordered" evidence="3">
    <location>
        <begin position="281"/>
        <end position="340"/>
    </location>
</feature>
<dbReference type="PANTHER" id="PTHR23213">
    <property type="entry name" value="FORMIN-RELATED"/>
    <property type="match status" value="1"/>
</dbReference>
<dbReference type="Proteomes" id="UP001632038">
    <property type="component" value="Unassembled WGS sequence"/>
</dbReference>
<feature type="region of interest" description="Disordered" evidence="3">
    <location>
        <begin position="793"/>
        <end position="815"/>
    </location>
</feature>
<feature type="region of interest" description="Disordered" evidence="3">
    <location>
        <begin position="392"/>
        <end position="411"/>
    </location>
</feature>
<dbReference type="InterPro" id="IPR027643">
    <property type="entry name" value="Formin-like_plant"/>
</dbReference>
<dbReference type="PROSITE" id="PS51444">
    <property type="entry name" value="FH2"/>
    <property type="match status" value="1"/>
</dbReference>
<name>A0ABD3CM94_9LAMI</name>
<evidence type="ECO:0000256" key="4">
    <source>
        <dbReference type="SAM" id="Phobius"/>
    </source>
</evidence>
<feature type="compositionally biased region" description="Pro residues" evidence="3">
    <location>
        <begin position="313"/>
        <end position="327"/>
    </location>
</feature>
<sequence length="815" mass="89832">MAAPNFLRPVTTIISQLLILIIIYNIPQSLSQSNGQNIQTFYPFSPPPIFPSPPPPPSVPTLPTASLPPPRRSSTRAAVGRAIGATAATTVVLSGLLFFFLLRRSRLKKTEHENASAARGGTGVNPPVPPTGDITQFNGTIKGLIVDENGLDVLYWRDLQDGEKRTSFKKRFFDLKDEQEREQEKEKRMVSGREKKLSKPPIQEAPLLRGKSSSSQSPIWATDQIEDHQQIMKKDPSFSTNRMSFKAVDRQNSSIQIVKQITSPPPLPPGPLSKISFAEAAAKTAAPPTPPPNSAPAPPPLLMAATTVEKMAAPPPPPLSLKPPPPNQRSSSLGEGTSSYKSGQAKFKALHWDKVNPNAVEHSMVWDKIDKGSFKFDGDLMEALFGYVATNRKSPRDNQSSSPQTTGPPSQIFILDTHKSQNIAIVLKSLDVTRKEIIDALTNGQGLNADTIEKLTKIAPSDEELSQITAFIGDPTRLADAESFLYHLLKAVPSAFTRFSAMLFRSNYDSEVTFVKQSLQSLELACNELRTRGLFFKLLEAVLKAGNRLNAGTSRGNAQAFNLTALRKLSDVKSSDGKTTLLQFVVQEVVRAEGKRCVLNKNRSNSLSRTSSLSSESQISEQSKDDREREYMMLGLPVVGGLSVEFSNVKKAANLDYDALVKSITVLSEQMFEMRKIVLRSGDHGGFAHEMNGFLDTAELEIRVIKEEQYRVMEIMKKTTDYYQTRTLGREKNGLQLFVIVRDFLEMVDQVCIDIARDVQTRKGIVSYVALVGSSSSSPPESPRVFRFPKLPANFMSDSSKSSSSDSDDDSEVRK</sequence>
<feature type="compositionally biased region" description="Polar residues" evidence="3">
    <location>
        <begin position="328"/>
        <end position="340"/>
    </location>
</feature>
<dbReference type="PANTHER" id="PTHR23213:SF354">
    <property type="entry name" value="FORMIN-LIKE PROTEIN 4"/>
    <property type="match status" value="1"/>
</dbReference>
<feature type="transmembrane region" description="Helical" evidence="4">
    <location>
        <begin position="6"/>
        <end position="26"/>
    </location>
</feature>
<evidence type="ECO:0000313" key="7">
    <source>
        <dbReference type="Proteomes" id="UP001632038"/>
    </source>
</evidence>
<comment type="caution">
    <text evidence="6">The sequence shown here is derived from an EMBL/GenBank/DDBJ whole genome shotgun (WGS) entry which is preliminary data.</text>
</comment>
<evidence type="ECO:0000256" key="1">
    <source>
        <dbReference type="ARBA" id="ARBA00025793"/>
    </source>
</evidence>
<dbReference type="AlphaFoldDB" id="A0ABD3CM94"/>
<feature type="compositionally biased region" description="Low complexity" evidence="3">
    <location>
        <begin position="399"/>
        <end position="411"/>
    </location>
</feature>
<dbReference type="SMART" id="SM00498">
    <property type="entry name" value="FH2"/>
    <property type="match status" value="1"/>
</dbReference>
<evidence type="ECO:0000256" key="3">
    <source>
        <dbReference type="SAM" id="MobiDB-lite"/>
    </source>
</evidence>
<dbReference type="InterPro" id="IPR015425">
    <property type="entry name" value="FH2_Formin"/>
</dbReference>
<feature type="compositionally biased region" description="Pro residues" evidence="3">
    <location>
        <begin position="45"/>
        <end position="71"/>
    </location>
</feature>
<feature type="domain" description="FH2" evidence="5">
    <location>
        <begin position="337"/>
        <end position="774"/>
    </location>
</feature>
<feature type="compositionally biased region" description="Low complexity" evidence="3">
    <location>
        <begin position="606"/>
        <end position="621"/>
    </location>
</feature>
<dbReference type="EMBL" id="JAVIJP010000032">
    <property type="protein sequence ID" value="KAL3631078.1"/>
    <property type="molecule type" value="Genomic_DNA"/>
</dbReference>
<protein>
    <recommendedName>
        <fullName evidence="2">Formin-like protein</fullName>
    </recommendedName>
</protein>
<feature type="transmembrane region" description="Helical" evidence="4">
    <location>
        <begin position="78"/>
        <end position="102"/>
    </location>
</feature>
<keyword evidence="4" id="KW-0812">Transmembrane</keyword>
<dbReference type="Pfam" id="PF02181">
    <property type="entry name" value="FH2"/>
    <property type="match status" value="1"/>
</dbReference>
<organism evidence="6 7">
    <name type="scientific">Castilleja foliolosa</name>
    <dbReference type="NCBI Taxonomy" id="1961234"/>
    <lineage>
        <taxon>Eukaryota</taxon>
        <taxon>Viridiplantae</taxon>
        <taxon>Streptophyta</taxon>
        <taxon>Embryophyta</taxon>
        <taxon>Tracheophyta</taxon>
        <taxon>Spermatophyta</taxon>
        <taxon>Magnoliopsida</taxon>
        <taxon>eudicotyledons</taxon>
        <taxon>Gunneridae</taxon>
        <taxon>Pentapetalae</taxon>
        <taxon>asterids</taxon>
        <taxon>lamiids</taxon>
        <taxon>Lamiales</taxon>
        <taxon>Orobanchaceae</taxon>
        <taxon>Pedicularideae</taxon>
        <taxon>Castillejinae</taxon>
        <taxon>Castilleja</taxon>
    </lineage>
</organism>
<evidence type="ECO:0000259" key="5">
    <source>
        <dbReference type="PROSITE" id="PS51444"/>
    </source>
</evidence>
<feature type="region of interest" description="Disordered" evidence="3">
    <location>
        <begin position="177"/>
        <end position="217"/>
    </location>
</feature>
<reference evidence="7" key="1">
    <citation type="journal article" date="2024" name="IScience">
        <title>Strigolactones Initiate the Formation of Haustorium-like Structures in Castilleja.</title>
        <authorList>
            <person name="Buerger M."/>
            <person name="Peterson D."/>
            <person name="Chory J."/>
        </authorList>
    </citation>
    <scope>NUCLEOTIDE SEQUENCE [LARGE SCALE GENOMIC DNA]</scope>
</reference>
<feature type="region of interest" description="Disordered" evidence="3">
    <location>
        <begin position="45"/>
        <end position="73"/>
    </location>
</feature>
<evidence type="ECO:0000313" key="6">
    <source>
        <dbReference type="EMBL" id="KAL3631078.1"/>
    </source>
</evidence>
<dbReference type="Gene3D" id="1.20.58.2220">
    <property type="entry name" value="Formin, FH2 domain"/>
    <property type="match status" value="1"/>
</dbReference>
<keyword evidence="7" id="KW-1185">Reference proteome</keyword>
<evidence type="ECO:0000256" key="2">
    <source>
        <dbReference type="RuleBase" id="RU361260"/>
    </source>
</evidence>
<comment type="similarity">
    <text evidence="1">Belongs to the formin-like family. Class-I subfamily.</text>
</comment>